<dbReference type="Proteomes" id="UP000799302">
    <property type="component" value="Unassembled WGS sequence"/>
</dbReference>
<dbReference type="Pfam" id="PF08641">
    <property type="entry name" value="Mis14"/>
    <property type="match status" value="1"/>
</dbReference>
<gene>
    <name evidence="2" type="ORF">BT63DRAFT_429298</name>
</gene>
<dbReference type="GO" id="GO:0000070">
    <property type="term" value="P:mitotic sister chromatid segregation"/>
    <property type="evidence" value="ECO:0007669"/>
    <property type="project" value="InterPro"/>
</dbReference>
<feature type="compositionally biased region" description="Acidic residues" evidence="1">
    <location>
        <begin position="158"/>
        <end position="168"/>
    </location>
</feature>
<accession>A0A6A6TZD5</accession>
<name>A0A6A6TZD5_9PEZI</name>
<reference evidence="2" key="1">
    <citation type="journal article" date="2020" name="Stud. Mycol.">
        <title>101 Dothideomycetes genomes: a test case for predicting lifestyles and emergence of pathogens.</title>
        <authorList>
            <person name="Haridas S."/>
            <person name="Albert R."/>
            <person name="Binder M."/>
            <person name="Bloem J."/>
            <person name="Labutti K."/>
            <person name="Salamov A."/>
            <person name="Andreopoulos B."/>
            <person name="Baker S."/>
            <person name="Barry K."/>
            <person name="Bills G."/>
            <person name="Bluhm B."/>
            <person name="Cannon C."/>
            <person name="Castanera R."/>
            <person name="Culley D."/>
            <person name="Daum C."/>
            <person name="Ezra D."/>
            <person name="Gonzalez J."/>
            <person name="Henrissat B."/>
            <person name="Kuo A."/>
            <person name="Liang C."/>
            <person name="Lipzen A."/>
            <person name="Lutzoni F."/>
            <person name="Magnuson J."/>
            <person name="Mondo S."/>
            <person name="Nolan M."/>
            <person name="Ohm R."/>
            <person name="Pangilinan J."/>
            <person name="Park H.-J."/>
            <person name="Ramirez L."/>
            <person name="Alfaro M."/>
            <person name="Sun H."/>
            <person name="Tritt A."/>
            <person name="Yoshinaga Y."/>
            <person name="Zwiers L.-H."/>
            <person name="Turgeon B."/>
            <person name="Goodwin S."/>
            <person name="Spatafora J."/>
            <person name="Crous P."/>
            <person name="Grigoriev I."/>
        </authorList>
    </citation>
    <scope>NUCLEOTIDE SEQUENCE</scope>
    <source>
        <strain evidence="2">CBS 115976</strain>
    </source>
</reference>
<organism evidence="2 3">
    <name type="scientific">Microthyrium microscopicum</name>
    <dbReference type="NCBI Taxonomy" id="703497"/>
    <lineage>
        <taxon>Eukaryota</taxon>
        <taxon>Fungi</taxon>
        <taxon>Dikarya</taxon>
        <taxon>Ascomycota</taxon>
        <taxon>Pezizomycotina</taxon>
        <taxon>Dothideomycetes</taxon>
        <taxon>Dothideomycetes incertae sedis</taxon>
        <taxon>Microthyriales</taxon>
        <taxon>Microthyriaceae</taxon>
        <taxon>Microthyrium</taxon>
    </lineage>
</organism>
<dbReference type="OrthoDB" id="2135762at2759"/>
<dbReference type="InterPro" id="IPR013950">
    <property type="entry name" value="Mis14/Nsl1"/>
</dbReference>
<protein>
    <recommendedName>
        <fullName evidence="4">Kinetochore protein mis14</fullName>
    </recommendedName>
</protein>
<dbReference type="GO" id="GO:0000444">
    <property type="term" value="C:MIS12/MIND type complex"/>
    <property type="evidence" value="ECO:0007669"/>
    <property type="project" value="TreeGrafter"/>
</dbReference>
<sequence>MPPTTHIPTSQDPSTSNYRKIELQSPHDWTHLRTLGSAAAQTRLATAFPNSDTDDELRARVDALLQTFLATTYQSARANVAVNGVDMTFAENEMDGGQGQEEEEIEPLDAGVADKLRELERKKERLLLKVAGYRRTGPEAAAQRFREEWEGSGSAEERGEETDGGAEDGDIKTEDAEQPALDLVGELRRWDEVQSTYARGVQGLVELKTGMAGTIGQLEEAKTVGDELDGRQR</sequence>
<dbReference type="PANTHER" id="PTHR31749">
    <property type="entry name" value="KINETOCHORE-ASSOCIATED PROTEIN NSL1 HOMOLOG"/>
    <property type="match status" value="1"/>
</dbReference>
<evidence type="ECO:0000256" key="1">
    <source>
        <dbReference type="SAM" id="MobiDB-lite"/>
    </source>
</evidence>
<dbReference type="EMBL" id="MU004242">
    <property type="protein sequence ID" value="KAF2664537.1"/>
    <property type="molecule type" value="Genomic_DNA"/>
</dbReference>
<dbReference type="AlphaFoldDB" id="A0A6A6TZD5"/>
<evidence type="ECO:0000313" key="2">
    <source>
        <dbReference type="EMBL" id="KAF2664537.1"/>
    </source>
</evidence>
<proteinExistence type="predicted"/>
<dbReference type="PANTHER" id="PTHR31749:SF3">
    <property type="entry name" value="KINETOCHORE-ASSOCIATED PROTEIN NSL1 HOMOLOG"/>
    <property type="match status" value="1"/>
</dbReference>
<keyword evidence="3" id="KW-1185">Reference proteome</keyword>
<feature type="region of interest" description="Disordered" evidence="1">
    <location>
        <begin position="139"/>
        <end position="177"/>
    </location>
</feature>
<evidence type="ECO:0000313" key="3">
    <source>
        <dbReference type="Proteomes" id="UP000799302"/>
    </source>
</evidence>
<evidence type="ECO:0008006" key="4">
    <source>
        <dbReference type="Google" id="ProtNLM"/>
    </source>
</evidence>